<evidence type="ECO:0000256" key="1">
    <source>
        <dbReference type="ARBA" id="ARBA00022741"/>
    </source>
</evidence>
<protein>
    <submittedName>
        <fullName evidence="4">ATP-dependent RecD-like DNA helicase</fullName>
    </submittedName>
</protein>
<evidence type="ECO:0000313" key="5">
    <source>
        <dbReference type="Proteomes" id="UP001597062"/>
    </source>
</evidence>
<evidence type="ECO:0000256" key="2">
    <source>
        <dbReference type="ARBA" id="ARBA00022840"/>
    </source>
</evidence>
<dbReference type="CDD" id="cd18809">
    <property type="entry name" value="SF1_C_RecD"/>
    <property type="match status" value="1"/>
</dbReference>
<gene>
    <name evidence="4" type="ORF">ACFQ1U_10540</name>
</gene>
<keyword evidence="1" id="KW-0547">Nucleotide-binding</keyword>
<dbReference type="InterPro" id="IPR027785">
    <property type="entry name" value="UvrD-like_helicase_C"/>
</dbReference>
<dbReference type="Proteomes" id="UP001597062">
    <property type="component" value="Unassembled WGS sequence"/>
</dbReference>
<accession>A0ABW3JTR0</accession>
<dbReference type="CDD" id="cd17933">
    <property type="entry name" value="DEXSc_RecD-like"/>
    <property type="match status" value="1"/>
</dbReference>
<keyword evidence="2" id="KW-0067">ATP-binding</keyword>
<dbReference type="InterPro" id="IPR050534">
    <property type="entry name" value="Coronavir_polyprotein_1ab"/>
</dbReference>
<dbReference type="Pfam" id="PF13604">
    <property type="entry name" value="AAA_30"/>
    <property type="match status" value="1"/>
</dbReference>
<dbReference type="EMBL" id="JBHTJR010000050">
    <property type="protein sequence ID" value="MFD0993643.1"/>
    <property type="molecule type" value="Genomic_DNA"/>
</dbReference>
<dbReference type="SUPFAM" id="SSF52540">
    <property type="entry name" value="P-loop containing nucleoside triphosphate hydrolases"/>
    <property type="match status" value="1"/>
</dbReference>
<dbReference type="InterPro" id="IPR027417">
    <property type="entry name" value="P-loop_NTPase"/>
</dbReference>
<evidence type="ECO:0000259" key="3">
    <source>
        <dbReference type="Pfam" id="PF13538"/>
    </source>
</evidence>
<feature type="domain" description="UvrD-like helicase C-terminal" evidence="3">
    <location>
        <begin position="417"/>
        <end position="466"/>
    </location>
</feature>
<proteinExistence type="predicted"/>
<evidence type="ECO:0000313" key="4">
    <source>
        <dbReference type="EMBL" id="MFD0993643.1"/>
    </source>
</evidence>
<name>A0ABW3JTR0_9FLAO</name>
<dbReference type="PANTHER" id="PTHR43788">
    <property type="entry name" value="DNA2/NAM7 HELICASE FAMILY MEMBER"/>
    <property type="match status" value="1"/>
</dbReference>
<keyword evidence="5" id="KW-1185">Reference proteome</keyword>
<dbReference type="Pfam" id="PF13538">
    <property type="entry name" value="UvrD_C_2"/>
    <property type="match status" value="1"/>
</dbReference>
<organism evidence="4 5">
    <name type="scientific">Tenacibaculum geojense</name>
    <dbReference type="NCBI Taxonomy" id="915352"/>
    <lineage>
        <taxon>Bacteria</taxon>
        <taxon>Pseudomonadati</taxon>
        <taxon>Bacteroidota</taxon>
        <taxon>Flavobacteriia</taxon>
        <taxon>Flavobacteriales</taxon>
        <taxon>Flavobacteriaceae</taxon>
        <taxon>Tenacibaculum</taxon>
    </lineage>
</organism>
<dbReference type="Gene3D" id="2.30.30.940">
    <property type="match status" value="1"/>
</dbReference>
<comment type="caution">
    <text evidence="4">The sequence shown here is derived from an EMBL/GenBank/DDBJ whole genome shotgun (WGS) entry which is preliminary data.</text>
</comment>
<dbReference type="Gene3D" id="3.40.50.300">
    <property type="entry name" value="P-loop containing nucleotide triphosphate hydrolases"/>
    <property type="match status" value="3"/>
</dbReference>
<dbReference type="PANTHER" id="PTHR43788:SF6">
    <property type="entry name" value="DNA HELICASE B"/>
    <property type="match status" value="1"/>
</dbReference>
<reference evidence="5" key="1">
    <citation type="journal article" date="2019" name="Int. J. Syst. Evol. Microbiol.">
        <title>The Global Catalogue of Microorganisms (GCM) 10K type strain sequencing project: providing services to taxonomists for standard genome sequencing and annotation.</title>
        <authorList>
            <consortium name="The Broad Institute Genomics Platform"/>
            <consortium name="The Broad Institute Genome Sequencing Center for Infectious Disease"/>
            <person name="Wu L."/>
            <person name="Ma J."/>
        </authorList>
    </citation>
    <scope>NUCLEOTIDE SEQUENCE [LARGE SCALE GENOMIC DNA]</scope>
    <source>
        <strain evidence="5">CCUG 60527</strain>
    </source>
</reference>
<sequence length="475" mass="54037">MLTNTGDFFKELQKKFPYDPTYKQNELLNELTQFIFDTNNRALFLLKGYAGTGKTTVISTVVNNLWRVGKKAVLLAPTGRAAKVISGYSNRQAFTIHKKIYFPKKQSNGGVSFVMQPNKHTNTIFIVDEASMISDQSQNAKLFENGSLLDDLISYVYSGNNCKLVFIGDTAQLPPVKLNVSPALDAEKVSFHYNKDVTEIELDEVVRQAEGSGILANATDLRLLIQNEGTQFKFDVDFPDIIRLQDGYEIQDAITTAYDGDIGVEDTAIIVRSNKRANQYNQQIRTKIRGQENEISTGDYVMVVKNNYFWLKDSSSAGFIANGDICEVMRINAIKELYGFKFAEVEVRMIDYPDMKPFETVLLLDTLTSESPALTYEESNRLYEAVKEDFAHEKSKYKQFMGVKKNKYFNALQVKFSYAMTCHKSQGGQWKTIFIEQPYLPDGSSVEYLRWLYTAVTRAQEKLYLIGFKDESFIS</sequence>
<dbReference type="RefSeq" id="WP_386108112.1">
    <property type="nucleotide sequence ID" value="NZ_JBHTJR010000050.1"/>
</dbReference>